<evidence type="ECO:0000259" key="1">
    <source>
        <dbReference type="PROSITE" id="PS50011"/>
    </source>
</evidence>
<dbReference type="Proteomes" id="UP000248961">
    <property type="component" value="Unassembled WGS sequence"/>
</dbReference>
<dbReference type="GO" id="GO:0004672">
    <property type="term" value="F:protein kinase activity"/>
    <property type="evidence" value="ECO:0007669"/>
    <property type="project" value="InterPro"/>
</dbReference>
<name>A0A395HUV8_ASPHC</name>
<dbReference type="Pfam" id="PF00069">
    <property type="entry name" value="Pkinase"/>
    <property type="match status" value="1"/>
</dbReference>
<dbReference type="PROSITE" id="PS50011">
    <property type="entry name" value="PROTEIN_KINASE_DOM"/>
    <property type="match status" value="1"/>
</dbReference>
<dbReference type="GO" id="GO:0005524">
    <property type="term" value="F:ATP binding"/>
    <property type="evidence" value="ECO:0007669"/>
    <property type="project" value="InterPro"/>
</dbReference>
<dbReference type="Gene3D" id="1.10.510.10">
    <property type="entry name" value="Transferase(Phosphotransferase) domain 1"/>
    <property type="match status" value="1"/>
</dbReference>
<evidence type="ECO:0000313" key="3">
    <source>
        <dbReference type="Proteomes" id="UP000248961"/>
    </source>
</evidence>
<dbReference type="RefSeq" id="XP_025550357.1">
    <property type="nucleotide sequence ID" value="XM_025691866.1"/>
</dbReference>
<dbReference type="EMBL" id="KZ824290">
    <property type="protein sequence ID" value="RAL11203.1"/>
    <property type="molecule type" value="Genomic_DNA"/>
</dbReference>
<dbReference type="VEuPathDB" id="FungiDB:BO97DRAFT_347904"/>
<dbReference type="InterPro" id="IPR011009">
    <property type="entry name" value="Kinase-like_dom_sf"/>
</dbReference>
<dbReference type="SUPFAM" id="SSF56112">
    <property type="entry name" value="Protein kinase-like (PK-like)"/>
    <property type="match status" value="1"/>
</dbReference>
<evidence type="ECO:0000313" key="2">
    <source>
        <dbReference type="EMBL" id="RAL11203.1"/>
    </source>
</evidence>
<proteinExistence type="predicted"/>
<dbReference type="InterPro" id="IPR000719">
    <property type="entry name" value="Prot_kinase_dom"/>
</dbReference>
<sequence length="351" mass="39373">MTTQSALPSSTETLPSYEIVNFSYGAGTEAELTILCYGKRFHITVSANNLKGDSNATKEYLSLLEKLNSGEPHDRIDDEGDPMEELCFWIAFRCNPHMRALTSKRPQRMQTLHDWFHPDTLVLTPKDAPDGILHVYSSTPSPQLLQELTPSVELSGSIVKHGIPVVPPSKILLPQNTAKDFWPQRPAKVFTESGMARFFKPAHLDEHADREIQTLLRLQELGLTETIRAPRLLEIVEAQEGSSRISGILLEYIEHRDSLGYVDVLNTPLSTRMKWANQVQEMITVLHAAGIVWGDAKPDNILVDADENLWIIDFGGGYTHGWVEKENEESVEGDMQALSRIADFLLVTKSE</sequence>
<keyword evidence="3" id="KW-1185">Reference proteome</keyword>
<dbReference type="STRING" id="1450537.A0A395HUV8"/>
<dbReference type="GeneID" id="37196155"/>
<dbReference type="AlphaFoldDB" id="A0A395HUV8"/>
<organism evidence="2 3">
    <name type="scientific">Aspergillus homomorphus (strain CBS 101889)</name>
    <dbReference type="NCBI Taxonomy" id="1450537"/>
    <lineage>
        <taxon>Eukaryota</taxon>
        <taxon>Fungi</taxon>
        <taxon>Dikarya</taxon>
        <taxon>Ascomycota</taxon>
        <taxon>Pezizomycotina</taxon>
        <taxon>Eurotiomycetes</taxon>
        <taxon>Eurotiomycetidae</taxon>
        <taxon>Eurotiales</taxon>
        <taxon>Aspergillaceae</taxon>
        <taxon>Aspergillus</taxon>
        <taxon>Aspergillus subgen. Circumdati</taxon>
    </lineage>
</organism>
<gene>
    <name evidence="2" type="ORF">BO97DRAFT_347904</name>
</gene>
<feature type="domain" description="Protein kinase" evidence="1">
    <location>
        <begin position="152"/>
        <end position="351"/>
    </location>
</feature>
<dbReference type="OrthoDB" id="4062651at2759"/>
<reference evidence="2 3" key="1">
    <citation type="submission" date="2018-02" db="EMBL/GenBank/DDBJ databases">
        <title>The genomes of Aspergillus section Nigri reveals drivers in fungal speciation.</title>
        <authorList>
            <consortium name="DOE Joint Genome Institute"/>
            <person name="Vesth T.C."/>
            <person name="Nybo J."/>
            <person name="Theobald S."/>
            <person name="Brandl J."/>
            <person name="Frisvad J.C."/>
            <person name="Nielsen K.F."/>
            <person name="Lyhne E.K."/>
            <person name="Kogle M.E."/>
            <person name="Kuo A."/>
            <person name="Riley R."/>
            <person name="Clum A."/>
            <person name="Nolan M."/>
            <person name="Lipzen A."/>
            <person name="Salamov A."/>
            <person name="Henrissat B."/>
            <person name="Wiebenga A."/>
            <person name="De vries R.P."/>
            <person name="Grigoriev I.V."/>
            <person name="Mortensen U.H."/>
            <person name="Andersen M.R."/>
            <person name="Baker S.E."/>
        </authorList>
    </citation>
    <scope>NUCLEOTIDE SEQUENCE [LARGE SCALE GENOMIC DNA]</scope>
    <source>
        <strain evidence="2 3">CBS 101889</strain>
    </source>
</reference>
<accession>A0A395HUV8</accession>
<protein>
    <recommendedName>
        <fullName evidence="1">Protein kinase domain-containing protein</fullName>
    </recommendedName>
</protein>